<comment type="caution">
    <text evidence="1">The sequence shown here is derived from an EMBL/GenBank/DDBJ whole genome shotgun (WGS) entry which is preliminary data.</text>
</comment>
<accession>A0ACB6Z4M3</accession>
<evidence type="ECO:0000313" key="1">
    <source>
        <dbReference type="EMBL" id="KAF9644101.1"/>
    </source>
</evidence>
<reference evidence="1" key="1">
    <citation type="submission" date="2019-10" db="EMBL/GenBank/DDBJ databases">
        <authorList>
            <consortium name="DOE Joint Genome Institute"/>
            <person name="Kuo A."/>
            <person name="Miyauchi S."/>
            <person name="Kiss E."/>
            <person name="Drula E."/>
            <person name="Kohler A."/>
            <person name="Sanchez-Garcia M."/>
            <person name="Andreopoulos B."/>
            <person name="Barry K.W."/>
            <person name="Bonito G."/>
            <person name="Buee M."/>
            <person name="Carver A."/>
            <person name="Chen C."/>
            <person name="Cichocki N."/>
            <person name="Clum A."/>
            <person name="Culley D."/>
            <person name="Crous P.W."/>
            <person name="Fauchery L."/>
            <person name="Girlanda M."/>
            <person name="Hayes R."/>
            <person name="Keri Z."/>
            <person name="Labutti K."/>
            <person name="Lipzen A."/>
            <person name="Lombard V."/>
            <person name="Magnuson J."/>
            <person name="Maillard F."/>
            <person name="Morin E."/>
            <person name="Murat C."/>
            <person name="Nolan M."/>
            <person name="Ohm R."/>
            <person name="Pangilinan J."/>
            <person name="Pereira M."/>
            <person name="Perotto S."/>
            <person name="Peter M."/>
            <person name="Riley R."/>
            <person name="Sitrit Y."/>
            <person name="Stielow B."/>
            <person name="Szollosi G."/>
            <person name="Zifcakova L."/>
            <person name="Stursova M."/>
            <person name="Spatafora J.W."/>
            <person name="Tedersoo L."/>
            <person name="Vaario L.-M."/>
            <person name="Yamada A."/>
            <person name="Yan M."/>
            <person name="Wang P."/>
            <person name="Xu J."/>
            <person name="Bruns T."/>
            <person name="Baldrian P."/>
            <person name="Vilgalys R."/>
            <person name="Henrissat B."/>
            <person name="Grigoriev I.V."/>
            <person name="Hibbett D."/>
            <person name="Nagy L.G."/>
            <person name="Martin F.M."/>
        </authorList>
    </citation>
    <scope>NUCLEOTIDE SEQUENCE</scope>
    <source>
        <strain evidence="1">P2</strain>
    </source>
</reference>
<dbReference type="EMBL" id="MU118161">
    <property type="protein sequence ID" value="KAF9644101.1"/>
    <property type="molecule type" value="Genomic_DNA"/>
</dbReference>
<reference evidence="1" key="2">
    <citation type="journal article" date="2020" name="Nat. Commun.">
        <title>Large-scale genome sequencing of mycorrhizal fungi provides insights into the early evolution of symbiotic traits.</title>
        <authorList>
            <person name="Miyauchi S."/>
            <person name="Kiss E."/>
            <person name="Kuo A."/>
            <person name="Drula E."/>
            <person name="Kohler A."/>
            <person name="Sanchez-Garcia M."/>
            <person name="Morin E."/>
            <person name="Andreopoulos B."/>
            <person name="Barry K.W."/>
            <person name="Bonito G."/>
            <person name="Buee M."/>
            <person name="Carver A."/>
            <person name="Chen C."/>
            <person name="Cichocki N."/>
            <person name="Clum A."/>
            <person name="Culley D."/>
            <person name="Crous P.W."/>
            <person name="Fauchery L."/>
            <person name="Girlanda M."/>
            <person name="Hayes R.D."/>
            <person name="Keri Z."/>
            <person name="LaButti K."/>
            <person name="Lipzen A."/>
            <person name="Lombard V."/>
            <person name="Magnuson J."/>
            <person name="Maillard F."/>
            <person name="Murat C."/>
            <person name="Nolan M."/>
            <person name="Ohm R.A."/>
            <person name="Pangilinan J."/>
            <person name="Pereira M.F."/>
            <person name="Perotto S."/>
            <person name="Peter M."/>
            <person name="Pfister S."/>
            <person name="Riley R."/>
            <person name="Sitrit Y."/>
            <person name="Stielow J.B."/>
            <person name="Szollosi G."/>
            <person name="Zifcakova L."/>
            <person name="Stursova M."/>
            <person name="Spatafora J.W."/>
            <person name="Tedersoo L."/>
            <person name="Vaario L.M."/>
            <person name="Yamada A."/>
            <person name="Yan M."/>
            <person name="Wang P."/>
            <person name="Xu J."/>
            <person name="Bruns T."/>
            <person name="Baldrian P."/>
            <person name="Vilgalys R."/>
            <person name="Dunand C."/>
            <person name="Henrissat B."/>
            <person name="Grigoriev I.V."/>
            <person name="Hibbett D."/>
            <person name="Nagy L.G."/>
            <person name="Martin F.M."/>
        </authorList>
    </citation>
    <scope>NUCLEOTIDE SEQUENCE</scope>
    <source>
        <strain evidence="1">P2</strain>
    </source>
</reference>
<keyword evidence="2" id="KW-1185">Reference proteome</keyword>
<proteinExistence type="predicted"/>
<dbReference type="Proteomes" id="UP000886501">
    <property type="component" value="Unassembled WGS sequence"/>
</dbReference>
<gene>
    <name evidence="1" type="ORF">BDM02DRAFT_1229982</name>
</gene>
<sequence>MQMVRELQDVELIASYLFVVWSESTDSWLANCSMMMTLIREELCGIEAAGYRADLIQRLDYVLSQLDPGSGQKQWYEEFRTALLEVDEEAMNTLIGCHSTFMCALPLPCPYYPLASVPLYDI</sequence>
<protein>
    <submittedName>
        <fullName evidence="1">Uncharacterized protein</fullName>
    </submittedName>
</protein>
<organism evidence="1 2">
    <name type="scientific">Thelephora ganbajun</name>
    <name type="common">Ganba fungus</name>
    <dbReference type="NCBI Taxonomy" id="370292"/>
    <lineage>
        <taxon>Eukaryota</taxon>
        <taxon>Fungi</taxon>
        <taxon>Dikarya</taxon>
        <taxon>Basidiomycota</taxon>
        <taxon>Agaricomycotina</taxon>
        <taxon>Agaricomycetes</taxon>
        <taxon>Thelephorales</taxon>
        <taxon>Thelephoraceae</taxon>
        <taxon>Thelephora</taxon>
    </lineage>
</organism>
<name>A0ACB6Z4M3_THEGA</name>
<evidence type="ECO:0000313" key="2">
    <source>
        <dbReference type="Proteomes" id="UP000886501"/>
    </source>
</evidence>